<evidence type="ECO:0000313" key="3">
    <source>
        <dbReference type="Proteomes" id="UP000249757"/>
    </source>
</evidence>
<keyword evidence="3" id="KW-1185">Reference proteome</keyword>
<evidence type="ECO:0000313" key="2">
    <source>
        <dbReference type="EMBL" id="KAI1520337.1"/>
    </source>
</evidence>
<reference evidence="3" key="1">
    <citation type="journal article" date="2022" name="Microb. Genom.">
        <title>A global pangenome for the wheat fungal pathogen Pyrenophora tritici-repentis and prediction of effector protein structural homology.</title>
        <authorList>
            <person name="Moolhuijzen P.M."/>
            <person name="See P.T."/>
            <person name="Shi G."/>
            <person name="Powell H.R."/>
            <person name="Cockram J."/>
            <person name="Jorgensen L.N."/>
            <person name="Benslimane H."/>
            <person name="Strelkov S.E."/>
            <person name="Turner J."/>
            <person name="Liu Z."/>
            <person name="Moffat C.S."/>
        </authorList>
    </citation>
    <scope>NUCLEOTIDE SEQUENCE [LARGE SCALE GENOMIC DNA]</scope>
</reference>
<dbReference type="AlphaFoldDB" id="A0A922NQ56"/>
<dbReference type="Proteomes" id="UP000249757">
    <property type="component" value="Unassembled WGS sequence"/>
</dbReference>
<dbReference type="EMBL" id="NRDI02000001">
    <property type="protein sequence ID" value="KAI1520337.1"/>
    <property type="molecule type" value="Genomic_DNA"/>
</dbReference>
<feature type="region of interest" description="Disordered" evidence="1">
    <location>
        <begin position="221"/>
        <end position="279"/>
    </location>
</feature>
<dbReference type="OMA" id="YEDDWEA"/>
<dbReference type="OrthoDB" id="3797449at2759"/>
<gene>
    <name evidence="2" type="ORF">Ptr86124_000705</name>
</gene>
<organism evidence="2 3">
    <name type="scientific">Pyrenophora tritici-repentis</name>
    <dbReference type="NCBI Taxonomy" id="45151"/>
    <lineage>
        <taxon>Eukaryota</taxon>
        <taxon>Fungi</taxon>
        <taxon>Dikarya</taxon>
        <taxon>Ascomycota</taxon>
        <taxon>Pezizomycotina</taxon>
        <taxon>Dothideomycetes</taxon>
        <taxon>Pleosporomycetidae</taxon>
        <taxon>Pleosporales</taxon>
        <taxon>Pleosporineae</taxon>
        <taxon>Pleosporaceae</taxon>
        <taxon>Pyrenophora</taxon>
    </lineage>
</organism>
<feature type="compositionally biased region" description="Acidic residues" evidence="1">
    <location>
        <begin position="228"/>
        <end position="278"/>
    </location>
</feature>
<protein>
    <submittedName>
        <fullName evidence="2">Uncharacterized protein</fullName>
    </submittedName>
</protein>
<comment type="caution">
    <text evidence="2">The sequence shown here is derived from an EMBL/GenBank/DDBJ whole genome shotgun (WGS) entry which is preliminary data.</text>
</comment>
<evidence type="ECO:0000256" key="1">
    <source>
        <dbReference type="SAM" id="MobiDB-lite"/>
    </source>
</evidence>
<sequence>MSLITLPSLPDPILHLICIYLTPDRPTVNETIHGQQPTLYRSIINLSLTAHCLNRISSTHIATNISLTAACTRYSLFLRSVTSNPIYASHVRYLKYSENTLNAGATTEDSDGLGTLLKALSGLEVLYAYGAHHAPARILKSLTTPNPLSLCKTLQAIRLDHVNAWQEHEVVQLTLVRGEPICEGTTGECHTTGTHLLTGDLHDLDVSALGEKITGVVGVEVATKDFEHGEDDDEEEDGEWEDEDDEESDWSEQDYEDGSEDSDWDSEDDSDYEDDWEAEYGFSVPKVEAVKEGGGAAVVAVPPVLGVPARGASLLDF</sequence>
<accession>A0A922NQ56</accession>
<proteinExistence type="predicted"/>
<name>A0A922NQ56_9PLEO</name>